<evidence type="ECO:0000256" key="4">
    <source>
        <dbReference type="ARBA" id="ARBA00022692"/>
    </source>
</evidence>
<feature type="transmembrane region" description="Helical" evidence="7">
    <location>
        <begin position="28"/>
        <end position="46"/>
    </location>
</feature>
<evidence type="ECO:0000256" key="2">
    <source>
        <dbReference type="ARBA" id="ARBA00006670"/>
    </source>
</evidence>
<evidence type="ECO:0000256" key="6">
    <source>
        <dbReference type="ARBA" id="ARBA00023136"/>
    </source>
</evidence>
<dbReference type="Pfam" id="PF01566">
    <property type="entry name" value="Nramp"/>
    <property type="match status" value="1"/>
</dbReference>
<feature type="non-terminal residue" evidence="9">
    <location>
        <position position="103"/>
    </location>
</feature>
<dbReference type="PANTHER" id="PTHR11706">
    <property type="entry name" value="SOLUTE CARRIER PROTEIN FAMILY 11 MEMBER"/>
    <property type="match status" value="1"/>
</dbReference>
<dbReference type="PANTHER" id="PTHR11706:SF33">
    <property type="entry name" value="NATURAL RESISTANCE-ASSOCIATED MACROPHAGE PROTEIN 2"/>
    <property type="match status" value="1"/>
</dbReference>
<evidence type="ECO:0000256" key="3">
    <source>
        <dbReference type="ARBA" id="ARBA00022448"/>
    </source>
</evidence>
<gene>
    <name evidence="9" type="primary">LOC102801780</name>
</gene>
<name>A0ABM0M4W9_SACKO</name>
<dbReference type="GeneID" id="102801780"/>
<keyword evidence="6 7" id="KW-0472">Membrane</keyword>
<feature type="transmembrane region" description="Helical" evidence="7">
    <location>
        <begin position="58"/>
        <end position="77"/>
    </location>
</feature>
<dbReference type="InterPro" id="IPR001046">
    <property type="entry name" value="NRAMP_fam"/>
</dbReference>
<dbReference type="RefSeq" id="XP_006815060.1">
    <property type="nucleotide sequence ID" value="XM_006814997.1"/>
</dbReference>
<organism evidence="8 9">
    <name type="scientific">Saccoglossus kowalevskii</name>
    <name type="common">Acorn worm</name>
    <dbReference type="NCBI Taxonomy" id="10224"/>
    <lineage>
        <taxon>Eukaryota</taxon>
        <taxon>Metazoa</taxon>
        <taxon>Hemichordata</taxon>
        <taxon>Enteropneusta</taxon>
        <taxon>Harrimaniidae</taxon>
        <taxon>Saccoglossus</taxon>
    </lineage>
</organism>
<keyword evidence="5 7" id="KW-1133">Transmembrane helix</keyword>
<keyword evidence="4 7" id="KW-0812">Transmembrane</keyword>
<dbReference type="Proteomes" id="UP000694865">
    <property type="component" value="Unplaced"/>
</dbReference>
<accession>A0ABM0M4W9</accession>
<proteinExistence type="inferred from homology"/>
<evidence type="ECO:0000256" key="5">
    <source>
        <dbReference type="ARBA" id="ARBA00022989"/>
    </source>
</evidence>
<evidence type="ECO:0000313" key="9">
    <source>
        <dbReference type="RefSeq" id="XP_006815060.1"/>
    </source>
</evidence>
<protein>
    <submittedName>
        <fullName evidence="9">Metal transporter Nramp2-like</fullName>
    </submittedName>
</protein>
<comment type="subcellular location">
    <subcellularLocation>
        <location evidence="1">Membrane</location>
        <topology evidence="1">Multi-pass membrane protein</topology>
    </subcellularLocation>
</comment>
<keyword evidence="8" id="KW-1185">Reference proteome</keyword>
<keyword evidence="3" id="KW-0813">Transport</keyword>
<sequence>MVPSVLVAVLATKQLDTLNEWINVLQSIQLPFALLPILHFTSSLRIMGDFKNGGVTKVLMWGLAVVVMAINIYLVVLAVPVEWYSLLPVCVIGLVYCAFIVYL</sequence>
<evidence type="ECO:0000256" key="7">
    <source>
        <dbReference type="SAM" id="Phobius"/>
    </source>
</evidence>
<comment type="similarity">
    <text evidence="2">Belongs to the NRAMP family.</text>
</comment>
<feature type="transmembrane region" description="Helical" evidence="7">
    <location>
        <begin position="83"/>
        <end position="102"/>
    </location>
</feature>
<evidence type="ECO:0000313" key="8">
    <source>
        <dbReference type="Proteomes" id="UP000694865"/>
    </source>
</evidence>
<evidence type="ECO:0000256" key="1">
    <source>
        <dbReference type="ARBA" id="ARBA00004141"/>
    </source>
</evidence>
<reference evidence="9" key="1">
    <citation type="submission" date="2025-08" db="UniProtKB">
        <authorList>
            <consortium name="RefSeq"/>
        </authorList>
    </citation>
    <scope>IDENTIFICATION</scope>
    <source>
        <tissue evidence="9">Testes</tissue>
    </source>
</reference>